<accession>A0A2K6DYQ6</accession>
<protein>
    <submittedName>
        <fullName evidence="5">Tubulin tyrosine ligase like 2</fullName>
    </submittedName>
</protein>
<dbReference type="GO" id="GO:0000226">
    <property type="term" value="P:microtubule cytoskeleton organization"/>
    <property type="evidence" value="ECO:0007669"/>
    <property type="project" value="TreeGrafter"/>
</dbReference>
<feature type="compositionally biased region" description="Polar residues" evidence="4">
    <location>
        <begin position="1"/>
        <end position="12"/>
    </location>
</feature>
<keyword evidence="2" id="KW-0547">Nucleotide-binding</keyword>
<gene>
    <name evidence="5" type="primary">TTLL2</name>
</gene>
<dbReference type="Pfam" id="PF03133">
    <property type="entry name" value="TTL"/>
    <property type="match status" value="1"/>
</dbReference>
<evidence type="ECO:0000256" key="2">
    <source>
        <dbReference type="ARBA" id="ARBA00022741"/>
    </source>
</evidence>
<evidence type="ECO:0000256" key="4">
    <source>
        <dbReference type="SAM" id="MobiDB-lite"/>
    </source>
</evidence>
<organism evidence="5 6">
    <name type="scientific">Macaca nemestrina</name>
    <name type="common">Pig-tailed macaque</name>
    <dbReference type="NCBI Taxonomy" id="9545"/>
    <lineage>
        <taxon>Eukaryota</taxon>
        <taxon>Metazoa</taxon>
        <taxon>Chordata</taxon>
        <taxon>Craniata</taxon>
        <taxon>Vertebrata</taxon>
        <taxon>Euteleostomi</taxon>
        <taxon>Mammalia</taxon>
        <taxon>Eutheria</taxon>
        <taxon>Euarchontoglires</taxon>
        <taxon>Primates</taxon>
        <taxon>Haplorrhini</taxon>
        <taxon>Catarrhini</taxon>
        <taxon>Cercopithecidae</taxon>
        <taxon>Cercopithecinae</taxon>
        <taxon>Macaca</taxon>
    </lineage>
</organism>
<dbReference type="GO" id="GO:0036064">
    <property type="term" value="C:ciliary basal body"/>
    <property type="evidence" value="ECO:0007669"/>
    <property type="project" value="TreeGrafter"/>
</dbReference>
<feature type="region of interest" description="Disordered" evidence="4">
    <location>
        <begin position="65"/>
        <end position="91"/>
    </location>
</feature>
<evidence type="ECO:0000256" key="3">
    <source>
        <dbReference type="ARBA" id="ARBA00022840"/>
    </source>
</evidence>
<evidence type="ECO:0000313" key="6">
    <source>
        <dbReference type="Proteomes" id="UP000233120"/>
    </source>
</evidence>
<dbReference type="InterPro" id="IPR004344">
    <property type="entry name" value="TTL/TTLL_fam"/>
</dbReference>
<feature type="region of interest" description="Disordered" evidence="4">
    <location>
        <begin position="1"/>
        <end position="34"/>
    </location>
</feature>
<dbReference type="SUPFAM" id="SSF56059">
    <property type="entry name" value="Glutathione synthetase ATP-binding domain-like"/>
    <property type="match status" value="1"/>
</dbReference>
<dbReference type="Gene3D" id="3.30.470.20">
    <property type="entry name" value="ATP-grasp fold, B domain"/>
    <property type="match status" value="1"/>
</dbReference>
<keyword evidence="1" id="KW-0436">Ligase</keyword>
<dbReference type="Ensembl" id="ENSMNET00000065541.1">
    <property type="protein sequence ID" value="ENSMNEP00000041045.1"/>
    <property type="gene ID" value="ENSMNEG00000043374.1"/>
</dbReference>
<sequence>MIVSAVRNTAAQARQHPTRQACSSTPCPAGPSRSPACTLNVPSEANYTEQLPAGLGARLQEAGVSIPPWRGRPTSTLEKKKRKPQLMEEDESSGALLKPLVFRVDETTPPVVQSVLLERGWNKFDEQEQNAEDWNLYWRTSSFRMTEHINVKPWQQLNHHPGTTKLTRKDCLAKHLKHMRRMYGTSLYQFIPLTFVMPNDYTKFVAEYFQERQMLGTKRSYWICKPAELSRGRGILIFSDFKDFIVDDMYIVQKYISNPLLIGRYKCDLRIYVCVTGFKPLTIYVYQEGLVRFATEKFDLSNLQNNYAHLTNSSINKSGASYEKIKEVIGHGCKWTLSRFFSYLRSWDVDDLLLWKKIHRMVILTILAIAPSVPSAANCFELFGFDILIDDSLKPWLLEVNCSPALTLDCSTDVLKRKLVHDIIDLIYLNGLRNEGREASNTTHRNSNIDAVKSDRGGLDAHDCLPYESLSFTSRMYNKDDSVVEKAVSVHPQAAPASQLEGEMSGQEDFHLSTKEMAQSKPKIRSRHTPHKTLMPYASLFQSHSCKTKTSPRVISDHGKAPDPQAGNFVLVFPFNEATLGASRNGLNVKRIIQELQKLMNKQHS</sequence>
<proteinExistence type="predicted"/>
<keyword evidence="6" id="KW-1185">Reference proteome</keyword>
<dbReference type="GO" id="GO:0005524">
    <property type="term" value="F:ATP binding"/>
    <property type="evidence" value="ECO:0007669"/>
    <property type="project" value="UniProtKB-KW"/>
</dbReference>
<name>A0A2K6DYQ6_MACNE</name>
<dbReference type="OMA" id="GLDAHDC"/>
<reference evidence="5" key="2">
    <citation type="submission" date="2025-09" db="UniProtKB">
        <authorList>
            <consortium name="Ensembl"/>
        </authorList>
    </citation>
    <scope>IDENTIFICATION</scope>
</reference>
<dbReference type="GO" id="GO:0015631">
    <property type="term" value="F:tubulin binding"/>
    <property type="evidence" value="ECO:0007669"/>
    <property type="project" value="TreeGrafter"/>
</dbReference>
<dbReference type="STRING" id="9545.ENSMNEP00000041045"/>
<dbReference type="PROSITE" id="PS51221">
    <property type="entry name" value="TTL"/>
    <property type="match status" value="1"/>
</dbReference>
<dbReference type="AlphaFoldDB" id="A0A2K6DYQ6"/>
<keyword evidence="3" id="KW-0067">ATP-binding</keyword>
<dbReference type="PANTHER" id="PTHR12241">
    <property type="entry name" value="TUBULIN POLYGLUTAMYLASE"/>
    <property type="match status" value="1"/>
</dbReference>
<dbReference type="GeneTree" id="ENSGT00940000162752"/>
<reference evidence="5" key="1">
    <citation type="submission" date="2025-08" db="UniProtKB">
        <authorList>
            <consortium name="Ensembl"/>
        </authorList>
    </citation>
    <scope>IDENTIFICATION</scope>
</reference>
<dbReference type="Proteomes" id="UP000233120">
    <property type="component" value="Unassembled WGS sequence"/>
</dbReference>
<dbReference type="PANTHER" id="PTHR12241:SF118">
    <property type="entry name" value="TUBULIN POLYGLUTAMYLASE TTLL2-RELATED"/>
    <property type="match status" value="1"/>
</dbReference>
<dbReference type="GO" id="GO:0070740">
    <property type="term" value="F:tubulin-glutamic acid ligase activity"/>
    <property type="evidence" value="ECO:0007669"/>
    <property type="project" value="TreeGrafter"/>
</dbReference>
<evidence type="ECO:0000256" key="1">
    <source>
        <dbReference type="ARBA" id="ARBA00022598"/>
    </source>
</evidence>
<dbReference type="Bgee" id="ENSMNEG00000043374">
    <property type="expression patterns" value="Expressed in liver"/>
</dbReference>
<evidence type="ECO:0000313" key="5">
    <source>
        <dbReference type="Ensembl" id="ENSMNEP00000041045.1"/>
    </source>
</evidence>